<proteinExistence type="inferred from homology"/>
<evidence type="ECO:0000256" key="4">
    <source>
        <dbReference type="ARBA" id="ARBA00023136"/>
    </source>
</evidence>
<organism evidence="5 6">
    <name type="scientific">Hydrocarboniclastica marina</name>
    <dbReference type="NCBI Taxonomy" id="2259620"/>
    <lineage>
        <taxon>Bacteria</taxon>
        <taxon>Pseudomonadati</taxon>
        <taxon>Pseudomonadota</taxon>
        <taxon>Gammaproteobacteria</taxon>
        <taxon>Alteromonadales</taxon>
        <taxon>Alteromonadaceae</taxon>
        <taxon>Hydrocarboniclastica</taxon>
    </lineage>
</organism>
<dbReference type="Proteomes" id="UP000298049">
    <property type="component" value="Chromosome"/>
</dbReference>
<dbReference type="KEGG" id="hmi:soil367_02420"/>
<name>A0A4P7XKM1_9ALTE</name>
<protein>
    <recommendedName>
        <fullName evidence="7">Porin</fullName>
    </recommendedName>
</protein>
<evidence type="ECO:0000313" key="5">
    <source>
        <dbReference type="EMBL" id="QCF27779.1"/>
    </source>
</evidence>
<dbReference type="InterPro" id="IPR003684">
    <property type="entry name" value="Porin_alphabac"/>
</dbReference>
<keyword evidence="3" id="KW-0626">Porin</keyword>
<evidence type="ECO:0000256" key="1">
    <source>
        <dbReference type="ARBA" id="ARBA00009521"/>
    </source>
</evidence>
<dbReference type="Pfam" id="PF02530">
    <property type="entry name" value="Porin_2"/>
    <property type="match status" value="1"/>
</dbReference>
<keyword evidence="3" id="KW-0812">Transmembrane</keyword>
<dbReference type="GO" id="GO:0015288">
    <property type="term" value="F:porin activity"/>
    <property type="evidence" value="ECO:0007669"/>
    <property type="project" value="UniProtKB-KW"/>
</dbReference>
<gene>
    <name evidence="5" type="ORF">soil367_02420</name>
</gene>
<reference evidence="5 6" key="1">
    <citation type="submission" date="2018-07" db="EMBL/GenBank/DDBJ databases">
        <title>Marsedoiliclastica nanhaica gen. nov. sp. nov., a novel marine hydrocarbonoclastic bacterium isolated from an in-situ enriched hydrocarbon-degrading consortium in deep-sea sediment.</title>
        <authorList>
            <person name="Dong C."/>
            <person name="Ma T."/>
            <person name="Liu R."/>
            <person name="Shao Z."/>
        </authorList>
    </citation>
    <scope>NUCLEOTIDE SEQUENCE [LARGE SCALE GENOMIC DNA]</scope>
    <source>
        <strain evidence="6">soil36-7</strain>
    </source>
</reference>
<dbReference type="EMBL" id="CP031093">
    <property type="protein sequence ID" value="QCF27779.1"/>
    <property type="molecule type" value="Genomic_DNA"/>
</dbReference>
<keyword evidence="2" id="KW-0813">Transport</keyword>
<comment type="similarity">
    <text evidence="1">Belongs to the alphaproteobacteria porin family.</text>
</comment>
<dbReference type="SUPFAM" id="SSF56935">
    <property type="entry name" value="Porins"/>
    <property type="match status" value="1"/>
</dbReference>
<dbReference type="OrthoDB" id="190887at2"/>
<dbReference type="AlphaFoldDB" id="A0A4P7XKM1"/>
<evidence type="ECO:0000256" key="2">
    <source>
        <dbReference type="ARBA" id="ARBA00022448"/>
    </source>
</evidence>
<keyword evidence="4" id="KW-0472">Membrane</keyword>
<dbReference type="GO" id="GO:0046930">
    <property type="term" value="C:pore complex"/>
    <property type="evidence" value="ECO:0007669"/>
    <property type="project" value="UniProtKB-KW"/>
</dbReference>
<evidence type="ECO:0000313" key="6">
    <source>
        <dbReference type="Proteomes" id="UP000298049"/>
    </source>
</evidence>
<sequence length="408" mass="44872">MLAAPAFAQQGDADVADLERRIGELEAIVERVQGQAPETDFDNQYLVREGKGIKIGGTTITFSGFIKADMIAGSNGDGTKNTYSVGVPRNFAGFARNDSSSWNVGLTARESRFAFGTSTEDVAGHTLETYLEMDFNDDMESNGNELVSNSYNPRLRQAYGSWNGWTAGQTYTTFTDLAVLPEIMNQGKMAAFIYVTQPQVRYTMAAPGGSLMMALENPEDGISSIDADEYDDQSLPDFVARYNLRNSYGMYSVSGMARRLEVDDDETWAGAASIAARVPTIGRDNVRLQYSYGALGRYMGLLTYPDVQLEDQAADEAKAFVSQGLTAAYQHFWTEAWRSNLVGSHTEAVSDGSGLGVEASTSVHASLVWSPHAKMSYGLEYAHWTFKQPVTRDKDEYQQVMLSAKYDF</sequence>
<accession>A0A4P7XKM1</accession>
<keyword evidence="6" id="KW-1185">Reference proteome</keyword>
<evidence type="ECO:0008006" key="7">
    <source>
        <dbReference type="Google" id="ProtNLM"/>
    </source>
</evidence>
<evidence type="ECO:0000256" key="3">
    <source>
        <dbReference type="ARBA" id="ARBA00023114"/>
    </source>
</evidence>
<keyword evidence="3" id="KW-0406">Ion transport</keyword>